<protein>
    <submittedName>
        <fullName evidence="3">Terpene utilization protein AtuA</fullName>
    </submittedName>
</protein>
<dbReference type="RefSeq" id="WP_109793083.1">
    <property type="nucleotide sequence ID" value="NZ_PHIG01000031.1"/>
</dbReference>
<dbReference type="AlphaFoldDB" id="A0A2M9G294"/>
<keyword evidence="4" id="KW-1185">Reference proteome</keyword>
<dbReference type="PANTHER" id="PTHR47708">
    <property type="match status" value="1"/>
</dbReference>
<dbReference type="InterPro" id="IPR010839">
    <property type="entry name" value="AtuA_N"/>
</dbReference>
<dbReference type="Pfam" id="PF07287">
    <property type="entry name" value="AtuA"/>
    <property type="match status" value="1"/>
</dbReference>
<proteinExistence type="predicted"/>
<sequence>MSEKIIRIGGASGFWGDSGVGAPQLVRRAEIDYLVFDYLAEITMSIMARMRAKDPNAGYAVDFVSVAMRQVIRDIAEKGIKVVSNAGGVNPKACAEALRKVAEEAGVSLKIAWVEGDDLMDREEALRKAGVTEMFSGAPFPEKCWSMNAYLGAVPIAKALDEGADVVITGRAVDSAVTLGPLMHEFGWSPDNHDLMAAGSLCGHILECGAQATGGLYTDYHRVPDWDDIGYPIAECRADGSFVLTKPEGTGGLVEAGTIKEQLLYEIGDPRAYMLPDVVCDFTEVEVEEVGENRVLVKGAKGRPPTDSYKVSATWQDGFRAVAMMTIGGWEAVAKCEKTADAILKRTRRMLAERNLGDYTETHLEVLGGESMYGPHSRARAAREAIMKLAVKHPDMKALSIFTKEIAAAGTSFSQGTTGFGAGRPKAQPVIRLFSFLAKKSDVPVSVVVDGARFDVDVPTGGGFDPAMVGDVDAVPAEAPSGETVTVPLLAVAHGRSGDKGAHSNIGVIARRPEYLPVLRHALTAEAVGAYMAHVFDDQVKVDRYDLPGIGAMNFMLYGSLGGGGVASLRNDPQGKAYAQMLMDMDIDIPRSWGIDAGRAAA</sequence>
<reference evidence="3 4" key="1">
    <citation type="submission" date="2017-11" db="EMBL/GenBank/DDBJ databases">
        <title>Draft genome sequence of Rhizobiales bacterium SY3-13.</title>
        <authorList>
            <person name="Sun C."/>
        </authorList>
    </citation>
    <scope>NUCLEOTIDE SEQUENCE [LARGE SCALE GENOMIC DNA]</scope>
    <source>
        <strain evidence="3 4">SY3-13</strain>
    </source>
</reference>
<name>A0A2M9G294_9PROT</name>
<dbReference type="Proteomes" id="UP000229498">
    <property type="component" value="Unassembled WGS sequence"/>
</dbReference>
<gene>
    <name evidence="3" type="ORF">CVT23_08475</name>
</gene>
<comment type="caution">
    <text evidence="3">The sequence shown here is derived from an EMBL/GenBank/DDBJ whole genome shotgun (WGS) entry which is preliminary data.</text>
</comment>
<organism evidence="3 4">
    <name type="scientific">Minwuia thermotolerans</name>
    <dbReference type="NCBI Taxonomy" id="2056226"/>
    <lineage>
        <taxon>Bacteria</taxon>
        <taxon>Pseudomonadati</taxon>
        <taxon>Pseudomonadota</taxon>
        <taxon>Alphaproteobacteria</taxon>
        <taxon>Minwuiales</taxon>
        <taxon>Minwuiaceae</taxon>
        <taxon>Minwuia</taxon>
    </lineage>
</organism>
<dbReference type="Pfam" id="PF23544">
    <property type="entry name" value="AtuA_ferredoxin"/>
    <property type="match status" value="1"/>
</dbReference>
<dbReference type="InterPro" id="IPR056362">
    <property type="entry name" value="AtuA-like_ferredoxin_dom"/>
</dbReference>
<evidence type="ECO:0000259" key="2">
    <source>
        <dbReference type="Pfam" id="PF23544"/>
    </source>
</evidence>
<feature type="domain" description="AtuA-like ferredoxin-fold" evidence="2">
    <location>
        <begin position="487"/>
        <end position="587"/>
    </location>
</feature>
<dbReference type="EMBL" id="PHIG01000031">
    <property type="protein sequence ID" value="PJK29806.1"/>
    <property type="molecule type" value="Genomic_DNA"/>
</dbReference>
<evidence type="ECO:0000313" key="4">
    <source>
        <dbReference type="Proteomes" id="UP000229498"/>
    </source>
</evidence>
<feature type="domain" description="Acyclic terpene utilisation N-terminal" evidence="1">
    <location>
        <begin position="6"/>
        <end position="448"/>
    </location>
</feature>
<evidence type="ECO:0000313" key="3">
    <source>
        <dbReference type="EMBL" id="PJK29806.1"/>
    </source>
</evidence>
<dbReference type="PANTHER" id="PTHR47708:SF2">
    <property type="entry name" value="SI:CH73-132F6.5"/>
    <property type="match status" value="1"/>
</dbReference>
<dbReference type="OrthoDB" id="9763456at2"/>
<accession>A0A2M9G294</accession>
<evidence type="ECO:0000259" key="1">
    <source>
        <dbReference type="Pfam" id="PF07287"/>
    </source>
</evidence>